<dbReference type="CDD" id="cd00279">
    <property type="entry name" value="YlxR"/>
    <property type="match status" value="1"/>
</dbReference>
<dbReference type="InterPro" id="IPR037465">
    <property type="entry name" value="YlxR"/>
</dbReference>
<dbReference type="RefSeq" id="WP_134167315.1">
    <property type="nucleotide sequence ID" value="NZ_SODD01000001.1"/>
</dbReference>
<dbReference type="SUPFAM" id="SSF64376">
    <property type="entry name" value="YlxR-like"/>
    <property type="match status" value="1"/>
</dbReference>
<organism evidence="2 3">
    <name type="scientific">Breznakia blatticola</name>
    <dbReference type="NCBI Taxonomy" id="1754012"/>
    <lineage>
        <taxon>Bacteria</taxon>
        <taxon>Bacillati</taxon>
        <taxon>Bacillota</taxon>
        <taxon>Erysipelotrichia</taxon>
        <taxon>Erysipelotrichales</taxon>
        <taxon>Erysipelotrichaceae</taxon>
        <taxon>Breznakia</taxon>
    </lineage>
</organism>
<dbReference type="PANTHER" id="PTHR34215:SF1">
    <property type="entry name" value="YLXR DOMAIN-CONTAINING PROTEIN"/>
    <property type="match status" value="1"/>
</dbReference>
<comment type="caution">
    <text evidence="2">The sequence shown here is derived from an EMBL/GenBank/DDBJ whole genome shotgun (WGS) entry which is preliminary data.</text>
</comment>
<feature type="domain" description="YlxR" evidence="1">
    <location>
        <begin position="10"/>
        <end position="83"/>
    </location>
</feature>
<dbReference type="InterPro" id="IPR007393">
    <property type="entry name" value="YlxR_dom"/>
</dbReference>
<dbReference type="Pfam" id="PF04296">
    <property type="entry name" value="YlxR"/>
    <property type="match status" value="1"/>
</dbReference>
<dbReference type="EMBL" id="SODD01000001">
    <property type="protein sequence ID" value="TDW26357.1"/>
    <property type="molecule type" value="Genomic_DNA"/>
</dbReference>
<evidence type="ECO:0000313" key="2">
    <source>
        <dbReference type="EMBL" id="TDW26357.1"/>
    </source>
</evidence>
<reference evidence="2 3" key="1">
    <citation type="submission" date="2019-03" db="EMBL/GenBank/DDBJ databases">
        <title>Genomic Encyclopedia of Type Strains, Phase IV (KMG-IV): sequencing the most valuable type-strain genomes for metagenomic binning, comparative biology and taxonomic classification.</title>
        <authorList>
            <person name="Goeker M."/>
        </authorList>
    </citation>
    <scope>NUCLEOTIDE SEQUENCE [LARGE SCALE GENOMIC DNA]</scope>
    <source>
        <strain evidence="2 3">DSM 28867</strain>
    </source>
</reference>
<dbReference type="PANTHER" id="PTHR34215">
    <property type="entry name" value="BLL0784 PROTEIN"/>
    <property type="match status" value="1"/>
</dbReference>
<dbReference type="Gene3D" id="3.30.1230.10">
    <property type="entry name" value="YlxR-like"/>
    <property type="match status" value="1"/>
</dbReference>
<protein>
    <recommendedName>
        <fullName evidence="1">YlxR domain-containing protein</fullName>
    </recommendedName>
</protein>
<sequence length="88" mass="10090">MQTKRKIPLRKCVATQEQLPKKELIRVVRTPEKTVIVDESGKANGRGAYLKRSKEAIDLAQKKGYLKRALNVDIDDALYDELRSLIHE</sequence>
<evidence type="ECO:0000313" key="3">
    <source>
        <dbReference type="Proteomes" id="UP000294743"/>
    </source>
</evidence>
<dbReference type="NCBIfam" id="NF047356">
    <property type="entry name" value="RNA_bind_RnpM"/>
    <property type="match status" value="1"/>
</dbReference>
<gene>
    <name evidence="2" type="ORF">EDD63_10172</name>
</gene>
<dbReference type="InterPro" id="IPR035931">
    <property type="entry name" value="YlxR-like_sf"/>
</dbReference>
<name>A0A4V3G9D2_9FIRM</name>
<proteinExistence type="predicted"/>
<dbReference type="OrthoDB" id="9813251at2"/>
<dbReference type="AlphaFoldDB" id="A0A4V3G9D2"/>
<keyword evidence="3" id="KW-1185">Reference proteome</keyword>
<evidence type="ECO:0000259" key="1">
    <source>
        <dbReference type="Pfam" id="PF04296"/>
    </source>
</evidence>
<dbReference type="Proteomes" id="UP000294743">
    <property type="component" value="Unassembled WGS sequence"/>
</dbReference>
<accession>A0A4V3G9D2</accession>